<dbReference type="Proteomes" id="UP000193944">
    <property type="component" value="Unassembled WGS sequence"/>
</dbReference>
<dbReference type="OrthoDB" id="2153276at2759"/>
<evidence type="ECO:0000313" key="2">
    <source>
        <dbReference type="Proteomes" id="UP000193944"/>
    </source>
</evidence>
<protein>
    <submittedName>
        <fullName evidence="1">Uncharacterized protein</fullName>
    </submittedName>
</protein>
<dbReference type="EMBL" id="MCFG01000078">
    <property type="protein sequence ID" value="ORX83190.1"/>
    <property type="molecule type" value="Genomic_DNA"/>
</dbReference>
<organism evidence="1 2">
    <name type="scientific">Anaeromyces robustus</name>
    <dbReference type="NCBI Taxonomy" id="1754192"/>
    <lineage>
        <taxon>Eukaryota</taxon>
        <taxon>Fungi</taxon>
        <taxon>Fungi incertae sedis</taxon>
        <taxon>Chytridiomycota</taxon>
        <taxon>Chytridiomycota incertae sedis</taxon>
        <taxon>Neocallimastigomycetes</taxon>
        <taxon>Neocallimastigales</taxon>
        <taxon>Neocallimastigaceae</taxon>
        <taxon>Anaeromyces</taxon>
    </lineage>
</organism>
<comment type="caution">
    <text evidence="1">The sequence shown here is derived from an EMBL/GenBank/DDBJ whole genome shotgun (WGS) entry which is preliminary data.</text>
</comment>
<accession>A0A1Y1XBP7</accession>
<name>A0A1Y1XBP7_9FUNG</name>
<reference evidence="1 2" key="2">
    <citation type="submission" date="2016-08" db="EMBL/GenBank/DDBJ databases">
        <title>Pervasive Adenine N6-methylation of Active Genes in Fungi.</title>
        <authorList>
            <consortium name="DOE Joint Genome Institute"/>
            <person name="Mondo S.J."/>
            <person name="Dannebaum R.O."/>
            <person name="Kuo R.C."/>
            <person name="Labutti K."/>
            <person name="Haridas S."/>
            <person name="Kuo A."/>
            <person name="Salamov A."/>
            <person name="Ahrendt S.R."/>
            <person name="Lipzen A."/>
            <person name="Sullivan W."/>
            <person name="Andreopoulos W.B."/>
            <person name="Clum A."/>
            <person name="Lindquist E."/>
            <person name="Daum C."/>
            <person name="Ramamoorthy G.K."/>
            <person name="Gryganskyi A."/>
            <person name="Culley D."/>
            <person name="Magnuson J.K."/>
            <person name="James T.Y."/>
            <person name="O'Malley M.A."/>
            <person name="Stajich J.E."/>
            <person name="Spatafora J.W."/>
            <person name="Visel A."/>
            <person name="Grigoriev I.V."/>
        </authorList>
    </citation>
    <scope>NUCLEOTIDE SEQUENCE [LARGE SCALE GENOMIC DNA]</scope>
    <source>
        <strain evidence="1 2">S4</strain>
    </source>
</reference>
<reference evidence="1 2" key="1">
    <citation type="submission" date="2016-08" db="EMBL/GenBank/DDBJ databases">
        <title>A Parts List for Fungal Cellulosomes Revealed by Comparative Genomics.</title>
        <authorList>
            <consortium name="DOE Joint Genome Institute"/>
            <person name="Haitjema C.H."/>
            <person name="Gilmore S.P."/>
            <person name="Henske J.K."/>
            <person name="Solomon K.V."/>
            <person name="De Groot R."/>
            <person name="Kuo A."/>
            <person name="Mondo S.J."/>
            <person name="Salamov A.A."/>
            <person name="Labutti K."/>
            <person name="Zhao Z."/>
            <person name="Chiniquy J."/>
            <person name="Barry K."/>
            <person name="Brewer H.M."/>
            <person name="Purvine S.O."/>
            <person name="Wright A.T."/>
            <person name="Boxma B."/>
            <person name="Van Alen T."/>
            <person name="Hackstein J.H."/>
            <person name="Baker S.E."/>
            <person name="Grigoriev I.V."/>
            <person name="O'Malley M.A."/>
        </authorList>
    </citation>
    <scope>NUCLEOTIDE SEQUENCE [LARGE SCALE GENOMIC DNA]</scope>
    <source>
        <strain evidence="1 2">S4</strain>
    </source>
</reference>
<dbReference type="AlphaFoldDB" id="A0A1Y1XBP7"/>
<evidence type="ECO:0000313" key="1">
    <source>
        <dbReference type="EMBL" id="ORX83190.1"/>
    </source>
</evidence>
<proteinExistence type="predicted"/>
<keyword evidence="2" id="KW-1185">Reference proteome</keyword>
<gene>
    <name evidence="1" type="ORF">BCR32DRAFT_326506</name>
</gene>
<sequence length="604" mass="71036">MDQFSSQLANNLENGYTAGVPDHLIQIYKELSAWCELIQYKIDVDINTQDNIRKQVLSNNLLKHIQGLWQEKVSEFYMVRRDEVRDNLSKVFQNRISNNQRMIESKDIMEENPYNNVYSLPTNEEYFNDNDSSSEEDYYQDIDTNNHIEDDKSKMVVVVKYNTKPKENKIAEDYIDFDDEYEFDYGNDNYDDYNEYDEYDLHHYKEANVTKVSISYTSVEAKETMSNDYRDPHQYKEYYERPVTPSIPDLQSSYEDVDSSCNTNYLNHNTWDTYNDNYYCNESVDDSSDNCLSYTEQLIKQQKMEKGEEEEKEVEEKDISYTEQLIKEQIKLNYVSFASINEENEKELEVNEKTNDSSTQESSLPVNDIIKEEEIDQSLPVNDSIKEGEINQSMHKTDERCKLSITIDDSMRNVIFHEEESIKNKESMYEEHLYPRVEKSRDIYYDEYGQDSPSADSVISPNEEMLLSSTTDDDLFEYSSKKVLMTPLSTDILSYAEGLYDSDLVNDNKTKELSPLKEEFTDNENIVIKEDIELSTEELTNEDMVIKEEMELKNQLKTAKVMLPPNKHIDFEKEGNKEENFAKYLSNRRDSGFSETCDEPFINA</sequence>